<dbReference type="AlphaFoldDB" id="A0A0H4X1Q4"/>
<keyword evidence="2" id="KW-1185">Reference proteome</keyword>
<evidence type="ECO:0000313" key="1">
    <source>
        <dbReference type="EMBL" id="AKQ67788.1"/>
    </source>
</evidence>
<organism evidence="1 2">
    <name type="scientific">Pseudomyxococcus hansupus</name>
    <dbReference type="NCBI Taxonomy" id="1297742"/>
    <lineage>
        <taxon>Bacteria</taxon>
        <taxon>Pseudomonadati</taxon>
        <taxon>Myxococcota</taxon>
        <taxon>Myxococcia</taxon>
        <taxon>Myxococcales</taxon>
        <taxon>Cystobacterineae</taxon>
        <taxon>Myxococcaceae</taxon>
        <taxon>Pseudomyxococcus</taxon>
    </lineage>
</organism>
<dbReference type="EMBL" id="CP012109">
    <property type="protein sequence ID" value="AKQ67788.1"/>
    <property type="molecule type" value="Genomic_DNA"/>
</dbReference>
<reference evidence="1 2" key="1">
    <citation type="journal article" date="2016" name="PLoS ONE">
        <title>Complete Genome Sequence and Comparative Genomics of a Novel Myxobacterium Myxococcus hansupus.</title>
        <authorList>
            <person name="Sharma G."/>
            <person name="Narwani T."/>
            <person name="Subramanian S."/>
        </authorList>
    </citation>
    <scope>NUCLEOTIDE SEQUENCE [LARGE SCALE GENOMIC DNA]</scope>
    <source>
        <strain evidence="2">mixupus</strain>
    </source>
</reference>
<dbReference type="Proteomes" id="UP000009026">
    <property type="component" value="Chromosome"/>
</dbReference>
<name>A0A0H4X1Q4_9BACT</name>
<proteinExistence type="predicted"/>
<gene>
    <name evidence="1" type="ORF">A176_004700</name>
</gene>
<evidence type="ECO:0000313" key="2">
    <source>
        <dbReference type="Proteomes" id="UP000009026"/>
    </source>
</evidence>
<dbReference type="KEGG" id="mym:A176_004700"/>
<dbReference type="RefSeq" id="WP_002637171.1">
    <property type="nucleotide sequence ID" value="NZ_CP012109.1"/>
</dbReference>
<dbReference type="STRING" id="1297742.A176_004700"/>
<dbReference type="PATRIC" id="fig|1297742.4.peg.4745"/>
<accession>A0A0H4X1Q4</accession>
<sequence>MDGSSPSSPLVEAQDVGVIEHAHALMAHQFPHFHPVARHAIDGLVRGCETWRRLFPSRRPSGVVNALTTWEQFLSTESRSRRIMMTVQPLGVDTSGGAWASVLLANVARCYRDLQAVRRHNQPLDVWVARFGREGRDARQRVSDPEVLTAAVTCDDGRFQVVRLRLDDAALTAGAVATLLARTPACTGAEARRDGLHPQVVVDRAGRSGSAWASHLLSSSAWLGARVDAATGSLELSFDHLVMDGTAMATLSLAAANGLPSQGGRAAPDAWLTGPGEPSPVLRVELPERLDFRNLACAMLATMRRTGADAFPVDNPTLLVPVLPSAPRVIAKPWRRIGVAVVSSRTRSGPVTPADVAEVLEQTRRGGGVLEDIFSTLYAPSLPWWLPSLTTRAFAGTPWLKQVPAALGGNGLLSKITLEVDDDEALVRHPSLFFNTMRPLAAVGGGVALCVTEVLCATPSGVRKRHFAALAGSGPFASHERLLAFRAALLPEAASRARPARR</sequence>
<protein>
    <submittedName>
        <fullName evidence="1">Uncharacterized protein</fullName>
    </submittedName>
</protein>